<dbReference type="AlphaFoldDB" id="A0A9P1N788"/>
<keyword evidence="1" id="KW-1133">Transmembrane helix</keyword>
<organism evidence="2 3">
    <name type="scientific">Caenorhabditis angaria</name>
    <dbReference type="NCBI Taxonomy" id="860376"/>
    <lineage>
        <taxon>Eukaryota</taxon>
        <taxon>Metazoa</taxon>
        <taxon>Ecdysozoa</taxon>
        <taxon>Nematoda</taxon>
        <taxon>Chromadorea</taxon>
        <taxon>Rhabditida</taxon>
        <taxon>Rhabditina</taxon>
        <taxon>Rhabditomorpha</taxon>
        <taxon>Rhabditoidea</taxon>
        <taxon>Rhabditidae</taxon>
        <taxon>Peloderinae</taxon>
        <taxon>Caenorhabditis</taxon>
    </lineage>
</organism>
<keyword evidence="1" id="KW-0812">Transmembrane</keyword>
<dbReference type="EMBL" id="CANHGI010000005">
    <property type="protein sequence ID" value="CAI5453728.1"/>
    <property type="molecule type" value="Genomic_DNA"/>
</dbReference>
<name>A0A9P1N788_9PELO</name>
<proteinExistence type="predicted"/>
<evidence type="ECO:0000256" key="1">
    <source>
        <dbReference type="SAM" id="Phobius"/>
    </source>
</evidence>
<protein>
    <submittedName>
        <fullName evidence="2">Uncharacterized protein</fullName>
    </submittedName>
</protein>
<gene>
    <name evidence="2" type="ORF">CAMP_LOCUS16365</name>
</gene>
<sequence>MLPLRSSNCVPPCPLGFFCVSNSRRSPPYCFSPFVSEVEVAPVDSWPWWTIPLIGLFFLGVILLFFIGYRNRESIFKFLADFFAKFFAKK</sequence>
<evidence type="ECO:0000313" key="3">
    <source>
        <dbReference type="Proteomes" id="UP001152747"/>
    </source>
</evidence>
<reference evidence="2" key="1">
    <citation type="submission" date="2022-11" db="EMBL/GenBank/DDBJ databases">
        <authorList>
            <person name="Kikuchi T."/>
        </authorList>
    </citation>
    <scope>NUCLEOTIDE SEQUENCE</scope>
    <source>
        <strain evidence="2">PS1010</strain>
    </source>
</reference>
<dbReference type="Proteomes" id="UP001152747">
    <property type="component" value="Unassembled WGS sequence"/>
</dbReference>
<comment type="caution">
    <text evidence="2">The sequence shown here is derived from an EMBL/GenBank/DDBJ whole genome shotgun (WGS) entry which is preliminary data.</text>
</comment>
<keyword evidence="3" id="KW-1185">Reference proteome</keyword>
<evidence type="ECO:0000313" key="2">
    <source>
        <dbReference type="EMBL" id="CAI5453728.1"/>
    </source>
</evidence>
<feature type="transmembrane region" description="Helical" evidence="1">
    <location>
        <begin position="46"/>
        <end position="69"/>
    </location>
</feature>
<accession>A0A9P1N788</accession>
<keyword evidence="1" id="KW-0472">Membrane</keyword>